<keyword evidence="2" id="KW-1185">Reference proteome</keyword>
<dbReference type="Proteomes" id="UP001281410">
    <property type="component" value="Unassembled WGS sequence"/>
</dbReference>
<dbReference type="PANTHER" id="PTHR31286">
    <property type="entry name" value="GLYCINE-RICH CELL WALL STRUCTURAL PROTEIN 1.8-LIKE"/>
    <property type="match status" value="1"/>
</dbReference>
<dbReference type="EMBL" id="JANJYJ010000003">
    <property type="protein sequence ID" value="KAK3221942.1"/>
    <property type="molecule type" value="Genomic_DNA"/>
</dbReference>
<dbReference type="PROSITE" id="PS51257">
    <property type="entry name" value="PROKAR_LIPOPROTEIN"/>
    <property type="match status" value="1"/>
</dbReference>
<proteinExistence type="predicted"/>
<dbReference type="InterPro" id="IPR040256">
    <property type="entry name" value="At4g02000-like"/>
</dbReference>
<protein>
    <submittedName>
        <fullName evidence="1">Uncharacterized protein</fullName>
    </submittedName>
</protein>
<comment type="caution">
    <text evidence="1">The sequence shown here is derived from an EMBL/GenBank/DDBJ whole genome shotgun (WGS) entry which is preliminary data.</text>
</comment>
<gene>
    <name evidence="1" type="ORF">Dsin_008967</name>
</gene>
<name>A0AAE0AQ16_9ROSI</name>
<sequence length="192" mass="21331">MLQCRYSIFVSLQCPLQYSIAAIVSCYSICVAATVCYSDSATTSSTTTPICSEGHISSNSRRLELCKNALIGLVVLPSRERPWKFVDLKAKLSKHWLISADWRLLSLGKGYFQIILKSSGGQEQARGIGVPLRLDKATIDGDFGHYARVLMDVDMSALLLSLVLLERDEFHSFFISVEYENLLSFCSICSSI</sequence>
<organism evidence="1 2">
    <name type="scientific">Dipteronia sinensis</name>
    <dbReference type="NCBI Taxonomy" id="43782"/>
    <lineage>
        <taxon>Eukaryota</taxon>
        <taxon>Viridiplantae</taxon>
        <taxon>Streptophyta</taxon>
        <taxon>Embryophyta</taxon>
        <taxon>Tracheophyta</taxon>
        <taxon>Spermatophyta</taxon>
        <taxon>Magnoliopsida</taxon>
        <taxon>eudicotyledons</taxon>
        <taxon>Gunneridae</taxon>
        <taxon>Pentapetalae</taxon>
        <taxon>rosids</taxon>
        <taxon>malvids</taxon>
        <taxon>Sapindales</taxon>
        <taxon>Sapindaceae</taxon>
        <taxon>Hippocastanoideae</taxon>
        <taxon>Acereae</taxon>
        <taxon>Dipteronia</taxon>
    </lineage>
</organism>
<dbReference type="AlphaFoldDB" id="A0AAE0AQ16"/>
<dbReference type="PANTHER" id="PTHR31286:SF60">
    <property type="entry name" value="PROTEIN, PUTATIVE-RELATED"/>
    <property type="match status" value="1"/>
</dbReference>
<accession>A0AAE0AQ16</accession>
<evidence type="ECO:0000313" key="1">
    <source>
        <dbReference type="EMBL" id="KAK3221942.1"/>
    </source>
</evidence>
<evidence type="ECO:0000313" key="2">
    <source>
        <dbReference type="Proteomes" id="UP001281410"/>
    </source>
</evidence>
<reference evidence="1" key="1">
    <citation type="journal article" date="2023" name="Plant J.">
        <title>Genome sequences and population genomics provide insights into the demographic history, inbreeding, and mutation load of two 'living fossil' tree species of Dipteronia.</title>
        <authorList>
            <person name="Feng Y."/>
            <person name="Comes H.P."/>
            <person name="Chen J."/>
            <person name="Zhu S."/>
            <person name="Lu R."/>
            <person name="Zhang X."/>
            <person name="Li P."/>
            <person name="Qiu J."/>
            <person name="Olsen K.M."/>
            <person name="Qiu Y."/>
        </authorList>
    </citation>
    <scope>NUCLEOTIDE SEQUENCE</scope>
    <source>
        <strain evidence="1">NBL</strain>
    </source>
</reference>